<dbReference type="InterPro" id="IPR050425">
    <property type="entry name" value="NAD(P)_dehydrat-like"/>
</dbReference>
<protein>
    <recommendedName>
        <fullName evidence="2">NAD-dependent epimerase/dehydratase domain-containing protein</fullName>
    </recommendedName>
</protein>
<dbReference type="AlphaFoldDB" id="A0A5P1F184"/>
<feature type="domain" description="NAD-dependent epimerase/dehydratase" evidence="2">
    <location>
        <begin position="49"/>
        <end position="205"/>
    </location>
</feature>
<reference evidence="4" key="1">
    <citation type="journal article" date="2017" name="Nat. Commun.">
        <title>The asparagus genome sheds light on the origin and evolution of a young Y chromosome.</title>
        <authorList>
            <person name="Harkess A."/>
            <person name="Zhou J."/>
            <person name="Xu C."/>
            <person name="Bowers J.E."/>
            <person name="Van der Hulst R."/>
            <person name="Ayyampalayam S."/>
            <person name="Mercati F."/>
            <person name="Riccardi P."/>
            <person name="McKain M.R."/>
            <person name="Kakrana A."/>
            <person name="Tang H."/>
            <person name="Ray J."/>
            <person name="Groenendijk J."/>
            <person name="Arikit S."/>
            <person name="Mathioni S.M."/>
            <person name="Nakano M."/>
            <person name="Shan H."/>
            <person name="Telgmann-Rauber A."/>
            <person name="Kanno A."/>
            <person name="Yue Z."/>
            <person name="Chen H."/>
            <person name="Li W."/>
            <person name="Chen Y."/>
            <person name="Xu X."/>
            <person name="Zhang Y."/>
            <person name="Luo S."/>
            <person name="Chen H."/>
            <person name="Gao J."/>
            <person name="Mao Z."/>
            <person name="Pires J.C."/>
            <person name="Luo M."/>
            <person name="Kudrna D."/>
            <person name="Wing R.A."/>
            <person name="Meyers B.C."/>
            <person name="Yi K."/>
            <person name="Kong H."/>
            <person name="Lavrijsen P."/>
            <person name="Sunseri F."/>
            <person name="Falavigna A."/>
            <person name="Ye Y."/>
            <person name="Leebens-Mack J.H."/>
            <person name="Chen G."/>
        </authorList>
    </citation>
    <scope>NUCLEOTIDE SEQUENCE [LARGE SCALE GENOMIC DNA]</scope>
    <source>
        <strain evidence="4">cv. DH0086</strain>
    </source>
</reference>
<proteinExistence type="predicted"/>
<keyword evidence="1" id="KW-0560">Oxidoreductase</keyword>
<dbReference type="SUPFAM" id="SSF51735">
    <property type="entry name" value="NAD(P)-binding Rossmann-fold domains"/>
    <property type="match status" value="1"/>
</dbReference>
<evidence type="ECO:0000313" key="4">
    <source>
        <dbReference type="Proteomes" id="UP000243459"/>
    </source>
</evidence>
<evidence type="ECO:0000256" key="1">
    <source>
        <dbReference type="ARBA" id="ARBA00023002"/>
    </source>
</evidence>
<dbReference type="Pfam" id="PF01370">
    <property type="entry name" value="Epimerase"/>
    <property type="match status" value="1"/>
</dbReference>
<dbReference type="GO" id="GO:0016616">
    <property type="term" value="F:oxidoreductase activity, acting on the CH-OH group of donors, NAD or NADP as acceptor"/>
    <property type="evidence" value="ECO:0007669"/>
    <property type="project" value="TreeGrafter"/>
</dbReference>
<keyword evidence="4" id="KW-1185">Reference proteome</keyword>
<dbReference type="CDD" id="cd08958">
    <property type="entry name" value="FR_SDR_e"/>
    <property type="match status" value="1"/>
</dbReference>
<evidence type="ECO:0000259" key="2">
    <source>
        <dbReference type="Pfam" id="PF01370"/>
    </source>
</evidence>
<dbReference type="InterPro" id="IPR001509">
    <property type="entry name" value="Epimerase_deHydtase"/>
</dbReference>
<dbReference type="Proteomes" id="UP000243459">
    <property type="component" value="Chromosome 5"/>
</dbReference>
<dbReference type="PANTHER" id="PTHR10366">
    <property type="entry name" value="NAD DEPENDENT EPIMERASE/DEHYDRATASE"/>
    <property type="match status" value="1"/>
</dbReference>
<dbReference type="Gene3D" id="3.40.50.720">
    <property type="entry name" value="NAD(P)-binding Rossmann-like Domain"/>
    <property type="match status" value="2"/>
</dbReference>
<dbReference type="InterPro" id="IPR036291">
    <property type="entry name" value="NAD(P)-bd_dom_sf"/>
</dbReference>
<name>A0A5P1F184_ASPOF</name>
<organism evidence="3 4">
    <name type="scientific">Asparagus officinalis</name>
    <name type="common">Garden asparagus</name>
    <dbReference type="NCBI Taxonomy" id="4686"/>
    <lineage>
        <taxon>Eukaryota</taxon>
        <taxon>Viridiplantae</taxon>
        <taxon>Streptophyta</taxon>
        <taxon>Embryophyta</taxon>
        <taxon>Tracheophyta</taxon>
        <taxon>Spermatophyta</taxon>
        <taxon>Magnoliopsida</taxon>
        <taxon>Liliopsida</taxon>
        <taxon>Asparagales</taxon>
        <taxon>Asparagaceae</taxon>
        <taxon>Asparagoideae</taxon>
        <taxon>Asparagus</taxon>
    </lineage>
</organism>
<dbReference type="OMA" id="SEYCRTT"/>
<dbReference type="Gramene" id="ONK70190">
    <property type="protein sequence ID" value="ONK70190"/>
    <property type="gene ID" value="A4U43_C05F31190"/>
</dbReference>
<gene>
    <name evidence="3" type="ORF">A4U43_C05F31190</name>
</gene>
<sequence length="281" mass="31516">MEKESAEKRRVCVTGAGGFIASWLVKLLLSKGYMVHGTVRDPISAVSVHTGQVETQVELLAPAVQGTLNVLKACSDAKVKRVIVVSSVASVFMNPKWPKDKDMDEECWSDSEYCRTTENWYCLSKTLAEAEALEYGKKHGLDIVTVLPAMVLGPLLQSKVNSSSLFLINILKGVPESRENRKWHFVDVRDVADSLLLTYEKPEASGRYICGPYALKIDELVGMLKEMYPKYEYPKKFVEVDDRLSVMSSEKLKRLGWTVRPLEETLADTVECYEKAGLLNN</sequence>
<dbReference type="EMBL" id="CM007385">
    <property type="protein sequence ID" value="ONK70190.1"/>
    <property type="molecule type" value="Genomic_DNA"/>
</dbReference>
<evidence type="ECO:0000313" key="3">
    <source>
        <dbReference type="EMBL" id="ONK70190.1"/>
    </source>
</evidence>
<dbReference type="PANTHER" id="PTHR10366:SF831">
    <property type="entry name" value="NAD-DEPENDENT EPIMERASE_DEHYDRATASE DOMAIN-CONTAINING PROTEIN"/>
    <property type="match status" value="1"/>
</dbReference>
<dbReference type="FunFam" id="3.40.50.720:FF:001191">
    <property type="entry name" value="Os01g0828100 protein"/>
    <property type="match status" value="1"/>
</dbReference>
<accession>A0A5P1F184</accession>